<gene>
    <name evidence="1" type="ORF">RA178_13135</name>
</gene>
<dbReference type="KEGG" id="sog:RA178_13135"/>
<protein>
    <submittedName>
        <fullName evidence="1">Uncharacterized protein</fullName>
    </submittedName>
</protein>
<dbReference type="EMBL" id="CP132914">
    <property type="protein sequence ID" value="WMB71380.1"/>
    <property type="molecule type" value="Genomic_DNA"/>
</dbReference>
<dbReference type="AlphaFoldDB" id="A0AA50Q523"/>
<reference evidence="1" key="1">
    <citation type="submission" date="2023-08" db="EMBL/GenBank/DDBJ databases">
        <title>Complete genome sequence of Shewanella oncorhynchi Z-P2, a siderophore putrebactin-producing bacterium.</title>
        <authorList>
            <person name="Zhang Y."/>
        </authorList>
    </citation>
    <scope>NUCLEOTIDE SEQUENCE</scope>
    <source>
        <strain evidence="1">Z-P2</strain>
    </source>
</reference>
<proteinExistence type="predicted"/>
<dbReference type="RefSeq" id="WP_306682184.1">
    <property type="nucleotide sequence ID" value="NZ_CP132914.1"/>
</dbReference>
<dbReference type="GeneID" id="301340144"/>
<sequence>MNKFSTKAGVVTLSKPYSTLMCDQQQIEVKYTPNNYHGWGICKSFNAIECSDFGQADAEVFALNAESKLRIKGEAACEA</sequence>
<organism evidence="1">
    <name type="scientific">Shewanella oncorhynchi</name>
    <dbReference type="NCBI Taxonomy" id="2726434"/>
    <lineage>
        <taxon>Bacteria</taxon>
        <taxon>Pseudomonadati</taxon>
        <taxon>Pseudomonadota</taxon>
        <taxon>Gammaproteobacteria</taxon>
        <taxon>Alteromonadales</taxon>
        <taxon>Shewanellaceae</taxon>
        <taxon>Shewanella</taxon>
    </lineage>
</organism>
<name>A0AA50Q523_9GAMM</name>
<evidence type="ECO:0000313" key="1">
    <source>
        <dbReference type="EMBL" id="WMB71380.1"/>
    </source>
</evidence>
<dbReference type="Proteomes" id="UP001236800">
    <property type="component" value="Chromosome"/>
</dbReference>
<accession>A0AA50Q523</accession>